<dbReference type="CDD" id="cd00570">
    <property type="entry name" value="GST_N_family"/>
    <property type="match status" value="1"/>
</dbReference>
<accession>A0A8H6RJ84</accession>
<reference evidence="3" key="1">
    <citation type="submission" date="2020-04" db="EMBL/GenBank/DDBJ databases">
        <title>Draft genome resource of the tomato pathogen Pseudocercospora fuligena.</title>
        <authorList>
            <person name="Zaccaron A."/>
        </authorList>
    </citation>
    <scope>NUCLEOTIDE SEQUENCE</scope>
    <source>
        <strain evidence="3">PF001</strain>
    </source>
</reference>
<dbReference type="SUPFAM" id="SSF52833">
    <property type="entry name" value="Thioredoxin-like"/>
    <property type="match status" value="1"/>
</dbReference>
<dbReference type="InterPro" id="IPR040079">
    <property type="entry name" value="Glutathione_S-Trfase"/>
</dbReference>
<dbReference type="Pfam" id="PF13409">
    <property type="entry name" value="GST_N_2"/>
    <property type="match status" value="1"/>
</dbReference>
<dbReference type="InterPro" id="IPR036249">
    <property type="entry name" value="Thioredoxin-like_sf"/>
</dbReference>
<dbReference type="GO" id="GO:0005737">
    <property type="term" value="C:cytoplasm"/>
    <property type="evidence" value="ECO:0007669"/>
    <property type="project" value="TreeGrafter"/>
</dbReference>
<dbReference type="PROSITE" id="PS51354">
    <property type="entry name" value="GLUTAREDOXIN_2"/>
    <property type="match status" value="1"/>
</dbReference>
<dbReference type="InterPro" id="IPR050983">
    <property type="entry name" value="GST_Omega/HSP26"/>
</dbReference>
<dbReference type="SFLD" id="SFLDG00358">
    <property type="entry name" value="Main_(cytGST)"/>
    <property type="match status" value="1"/>
</dbReference>
<dbReference type="EMBL" id="JABCIY010000104">
    <property type="protein sequence ID" value="KAF7192840.1"/>
    <property type="molecule type" value="Genomic_DNA"/>
</dbReference>
<feature type="domain" description="GST N-terminal" evidence="1">
    <location>
        <begin position="16"/>
        <end position="101"/>
    </location>
</feature>
<comment type="caution">
    <text evidence="3">The sequence shown here is derived from an EMBL/GenBank/DDBJ whole genome shotgun (WGS) entry which is preliminary data.</text>
</comment>
<protein>
    <submittedName>
        <fullName evidence="3">Glutathione S-transferase omega-1</fullName>
    </submittedName>
</protein>
<keyword evidence="3" id="KW-0808">Transferase</keyword>
<evidence type="ECO:0000259" key="1">
    <source>
        <dbReference type="PROSITE" id="PS50404"/>
    </source>
</evidence>
<evidence type="ECO:0000313" key="3">
    <source>
        <dbReference type="EMBL" id="KAF7192840.1"/>
    </source>
</evidence>
<feature type="domain" description="GST C-terminal" evidence="2">
    <location>
        <begin position="111"/>
        <end position="246"/>
    </location>
</feature>
<evidence type="ECO:0000313" key="4">
    <source>
        <dbReference type="Proteomes" id="UP000660729"/>
    </source>
</evidence>
<dbReference type="SFLD" id="SFLDS00019">
    <property type="entry name" value="Glutathione_Transferase_(cytos"/>
    <property type="match status" value="1"/>
</dbReference>
<keyword evidence="4" id="KW-1185">Reference proteome</keyword>
<dbReference type="PANTHER" id="PTHR43968:SF8">
    <property type="entry name" value="S-TRANSFERASE, PUTATIVE (AFU_ORTHOLOGUE AFUA_2G00590)-RELATED"/>
    <property type="match status" value="1"/>
</dbReference>
<dbReference type="GO" id="GO:0016740">
    <property type="term" value="F:transferase activity"/>
    <property type="evidence" value="ECO:0007669"/>
    <property type="project" value="UniProtKB-KW"/>
</dbReference>
<dbReference type="PANTHER" id="PTHR43968">
    <property type="match status" value="1"/>
</dbReference>
<name>A0A8H6RJ84_9PEZI</name>
<dbReference type="CDD" id="cd00299">
    <property type="entry name" value="GST_C_family"/>
    <property type="match status" value="1"/>
</dbReference>
<gene>
    <name evidence="3" type="ORF">HII31_05823</name>
</gene>
<dbReference type="InterPro" id="IPR004045">
    <property type="entry name" value="Glutathione_S-Trfase_N"/>
</dbReference>
<dbReference type="Gene3D" id="3.40.30.10">
    <property type="entry name" value="Glutaredoxin"/>
    <property type="match status" value="1"/>
</dbReference>
<dbReference type="PROSITE" id="PS50404">
    <property type="entry name" value="GST_NTER"/>
    <property type="match status" value="1"/>
</dbReference>
<dbReference type="AlphaFoldDB" id="A0A8H6RJ84"/>
<organism evidence="3 4">
    <name type="scientific">Pseudocercospora fuligena</name>
    <dbReference type="NCBI Taxonomy" id="685502"/>
    <lineage>
        <taxon>Eukaryota</taxon>
        <taxon>Fungi</taxon>
        <taxon>Dikarya</taxon>
        <taxon>Ascomycota</taxon>
        <taxon>Pezizomycotina</taxon>
        <taxon>Dothideomycetes</taxon>
        <taxon>Dothideomycetidae</taxon>
        <taxon>Mycosphaerellales</taxon>
        <taxon>Mycosphaerellaceae</taxon>
        <taxon>Pseudocercospora</taxon>
    </lineage>
</organism>
<proteinExistence type="predicted"/>
<dbReference type="OrthoDB" id="202840at2759"/>
<dbReference type="SUPFAM" id="SSF47616">
    <property type="entry name" value="GST C-terminal domain-like"/>
    <property type="match status" value="1"/>
</dbReference>
<dbReference type="Proteomes" id="UP000660729">
    <property type="component" value="Unassembled WGS sequence"/>
</dbReference>
<evidence type="ECO:0000259" key="2">
    <source>
        <dbReference type="PROSITE" id="PS50405"/>
    </source>
</evidence>
<sequence>MATTNGHVNGNAVASPKITLYTNHQCPYAHRAHIALKELNLPFEEVTIDLNTPRPQWYLDINPRGLVPSIKYSVEGVYDEEIITESAIVAEFLANSFPGKLLPGLRDNPRAPLERARINFFTDTWNNKVSSFWFQTLLAPAGSPEKDAKADEWFKAVEKEIEPLLSSASPYFNGSKNLTFAEVHAAPFIVRWYALGKHEDLIPTSLIKKLDSLPNFSKWAKAIRENESVTKVVDWEGSVDAMRAKVEEFRAKAAAK</sequence>
<dbReference type="InterPro" id="IPR010987">
    <property type="entry name" value="Glutathione-S-Trfase_C-like"/>
</dbReference>
<dbReference type="InterPro" id="IPR036282">
    <property type="entry name" value="Glutathione-S-Trfase_C_sf"/>
</dbReference>
<dbReference type="Gene3D" id="1.20.1050.10">
    <property type="match status" value="1"/>
</dbReference>
<dbReference type="PROSITE" id="PS50405">
    <property type="entry name" value="GST_CTER"/>
    <property type="match status" value="1"/>
</dbReference>
<feature type="non-terminal residue" evidence="3">
    <location>
        <position position="1"/>
    </location>
</feature>